<gene>
    <name evidence="3" type="ORF">GETHPA_06420</name>
</gene>
<evidence type="ECO:0000313" key="4">
    <source>
        <dbReference type="Proteomes" id="UP001165089"/>
    </source>
</evidence>
<organism evidence="3 4">
    <name type="scientific">Geothrix rubra</name>
    <dbReference type="NCBI Taxonomy" id="2927977"/>
    <lineage>
        <taxon>Bacteria</taxon>
        <taxon>Pseudomonadati</taxon>
        <taxon>Acidobacteriota</taxon>
        <taxon>Holophagae</taxon>
        <taxon>Holophagales</taxon>
        <taxon>Holophagaceae</taxon>
        <taxon>Geothrix</taxon>
    </lineage>
</organism>
<sequence length="395" mass="43812">MALEGSLRDFDLFSLFNMIKIQGKNGTLVLSQGQEFVKVFFENGEIVGCDSNQVRMEDRLGTMLVRLGRLTGEELLSMVQVQRQTLKRMGTLLLESGKVTATDLQDALFNQATAILHRTFRWVEGDYRFDSMLPPDLDREHFVPIPVDTVLMEAARIQDEWPEVERRLPSMDQALAKSPRAQALHLDIDRDVSSVLDGKTTVQHGSSGLTHEQEVVLSYFDHPQSIKDVTQVSRYEELDTCKAIADLLENGLLEPLSGEAPKVVRPWVTDGHPEYAPEAWEPSLLLWPLVALFLAVPLLLYVPHRRGSVNLGLASLQPADVHVVPDGATRVRQAWAFRMASPRDGGLELAQRLGRPLEGRNPVEDLSLLPDPMAPAPPQVPAPAPAPAKTGAHAR</sequence>
<keyword evidence="4" id="KW-1185">Reference proteome</keyword>
<feature type="region of interest" description="Disordered" evidence="1">
    <location>
        <begin position="355"/>
        <end position="395"/>
    </location>
</feature>
<dbReference type="InterPro" id="IPR025497">
    <property type="entry name" value="PatA-like_N"/>
</dbReference>
<dbReference type="PANTHER" id="PTHR36304:SF4">
    <property type="entry name" value="DUF4388 DOMAIN-CONTAINING PROTEIN"/>
    <property type="match status" value="1"/>
</dbReference>
<evidence type="ECO:0000313" key="3">
    <source>
        <dbReference type="EMBL" id="GLH69109.1"/>
    </source>
</evidence>
<dbReference type="InterPro" id="IPR037257">
    <property type="entry name" value="T2SS_E_N_sf"/>
</dbReference>
<comment type="caution">
    <text evidence="3">The sequence shown here is derived from an EMBL/GenBank/DDBJ whole genome shotgun (WGS) entry which is preliminary data.</text>
</comment>
<protein>
    <recommendedName>
        <fullName evidence="2">PatA-like N-terminal domain-containing protein</fullName>
    </recommendedName>
</protein>
<dbReference type="RefSeq" id="WP_285722893.1">
    <property type="nucleotide sequence ID" value="NZ_BSDD01000001.1"/>
</dbReference>
<dbReference type="SUPFAM" id="SSF160246">
    <property type="entry name" value="EspE N-terminal domain-like"/>
    <property type="match status" value="1"/>
</dbReference>
<dbReference type="EMBL" id="BSDD01000001">
    <property type="protein sequence ID" value="GLH69109.1"/>
    <property type="molecule type" value="Genomic_DNA"/>
</dbReference>
<accession>A0ABQ5Q3N4</accession>
<feature type="domain" description="PatA-like N-terminal" evidence="2">
    <location>
        <begin position="4"/>
        <end position="161"/>
    </location>
</feature>
<proteinExistence type="predicted"/>
<evidence type="ECO:0000259" key="2">
    <source>
        <dbReference type="Pfam" id="PF14332"/>
    </source>
</evidence>
<dbReference type="Proteomes" id="UP001165089">
    <property type="component" value="Unassembled WGS sequence"/>
</dbReference>
<feature type="compositionally biased region" description="Pro residues" evidence="1">
    <location>
        <begin position="372"/>
        <end position="386"/>
    </location>
</feature>
<dbReference type="Pfam" id="PF14332">
    <property type="entry name" value="DUF4388"/>
    <property type="match status" value="1"/>
</dbReference>
<name>A0ABQ5Q3N4_9BACT</name>
<evidence type="ECO:0000256" key="1">
    <source>
        <dbReference type="SAM" id="MobiDB-lite"/>
    </source>
</evidence>
<dbReference type="PANTHER" id="PTHR36304">
    <property type="entry name" value="DOMAIN GTPASE-ACTIVATING PROTEIN, PUTATIVE-RELATED-RELATED"/>
    <property type="match status" value="1"/>
</dbReference>
<reference evidence="3 4" key="1">
    <citation type="journal article" date="2023" name="Antonie Van Leeuwenhoek">
        <title>Mesoterricola silvestris gen. nov., sp. nov., Mesoterricola sediminis sp. nov., Geothrix oryzae sp. nov., Geothrix edaphica sp. nov., Geothrix rubra sp. nov., and Geothrix limicola sp. nov., six novel members of Acidobacteriota isolated from soils.</title>
        <authorList>
            <person name="Itoh H."/>
            <person name="Sugisawa Y."/>
            <person name="Mise K."/>
            <person name="Xu Z."/>
            <person name="Kuniyasu M."/>
            <person name="Ushijima N."/>
            <person name="Kawano K."/>
            <person name="Kobayashi E."/>
            <person name="Shiratori Y."/>
            <person name="Masuda Y."/>
            <person name="Senoo K."/>
        </authorList>
    </citation>
    <scope>NUCLEOTIDE SEQUENCE [LARGE SCALE GENOMIC DNA]</scope>
    <source>
        <strain evidence="3 4">Red803</strain>
    </source>
</reference>